<dbReference type="InterPro" id="IPR000504">
    <property type="entry name" value="RRM_dom"/>
</dbReference>
<dbReference type="InterPro" id="IPR012677">
    <property type="entry name" value="Nucleotide-bd_a/b_plait_sf"/>
</dbReference>
<feature type="compositionally biased region" description="Gly residues" evidence="3">
    <location>
        <begin position="28"/>
        <end position="50"/>
    </location>
</feature>
<proteinExistence type="predicted"/>
<keyword evidence="6" id="KW-1185">Reference proteome</keyword>
<feature type="compositionally biased region" description="Basic and acidic residues" evidence="3">
    <location>
        <begin position="442"/>
        <end position="485"/>
    </location>
</feature>
<dbReference type="GO" id="GO:0003723">
    <property type="term" value="F:RNA binding"/>
    <property type="evidence" value="ECO:0007669"/>
    <property type="project" value="UniProtKB-UniRule"/>
</dbReference>
<dbReference type="AlphaFoldDB" id="A0A8S9WXD0"/>
<evidence type="ECO:0000256" key="1">
    <source>
        <dbReference type="ARBA" id="ARBA00022884"/>
    </source>
</evidence>
<accession>A0A8S9WXD0</accession>
<dbReference type="PROSITE" id="PS50102">
    <property type="entry name" value="RRM"/>
    <property type="match status" value="1"/>
</dbReference>
<feature type="region of interest" description="Disordered" evidence="3">
    <location>
        <begin position="299"/>
        <end position="328"/>
    </location>
</feature>
<organism evidence="5 6">
    <name type="scientific">Apolygus lucorum</name>
    <name type="common">Small green plant bug</name>
    <name type="synonym">Lygocoris lucorum</name>
    <dbReference type="NCBI Taxonomy" id="248454"/>
    <lineage>
        <taxon>Eukaryota</taxon>
        <taxon>Metazoa</taxon>
        <taxon>Ecdysozoa</taxon>
        <taxon>Arthropoda</taxon>
        <taxon>Hexapoda</taxon>
        <taxon>Insecta</taxon>
        <taxon>Pterygota</taxon>
        <taxon>Neoptera</taxon>
        <taxon>Paraneoptera</taxon>
        <taxon>Hemiptera</taxon>
        <taxon>Heteroptera</taxon>
        <taxon>Panheteroptera</taxon>
        <taxon>Cimicomorpha</taxon>
        <taxon>Miridae</taxon>
        <taxon>Mirini</taxon>
        <taxon>Apolygus</taxon>
    </lineage>
</organism>
<dbReference type="SUPFAM" id="SSF144232">
    <property type="entry name" value="HIT/MYND zinc finger-like"/>
    <property type="match status" value="1"/>
</dbReference>
<feature type="non-terminal residue" evidence="5">
    <location>
        <position position="1"/>
    </location>
</feature>
<feature type="domain" description="RRM" evidence="4">
    <location>
        <begin position="142"/>
        <end position="215"/>
    </location>
</feature>
<keyword evidence="1 2" id="KW-0694">RNA-binding</keyword>
<reference evidence="5" key="1">
    <citation type="journal article" date="2021" name="Mol. Ecol. Resour.">
        <title>Apolygus lucorum genome provides insights into omnivorousness and mesophyll feeding.</title>
        <authorList>
            <person name="Liu Y."/>
            <person name="Liu H."/>
            <person name="Wang H."/>
            <person name="Huang T."/>
            <person name="Liu B."/>
            <person name="Yang B."/>
            <person name="Yin L."/>
            <person name="Li B."/>
            <person name="Zhang Y."/>
            <person name="Zhang S."/>
            <person name="Jiang F."/>
            <person name="Zhang X."/>
            <person name="Ren Y."/>
            <person name="Wang B."/>
            <person name="Wang S."/>
            <person name="Lu Y."/>
            <person name="Wu K."/>
            <person name="Fan W."/>
            <person name="Wang G."/>
        </authorList>
    </citation>
    <scope>NUCLEOTIDE SEQUENCE</scope>
    <source>
        <strain evidence="5">12Hb</strain>
    </source>
</reference>
<protein>
    <recommendedName>
        <fullName evidence="4">RRM domain-containing protein</fullName>
    </recommendedName>
</protein>
<gene>
    <name evidence="5" type="ORF">GE061_005850</name>
</gene>
<dbReference type="Pfam" id="PF00076">
    <property type="entry name" value="RRM_1"/>
    <property type="match status" value="1"/>
</dbReference>
<dbReference type="Gene3D" id="3.30.70.330">
    <property type="match status" value="1"/>
</dbReference>
<name>A0A8S9WXD0_APOLU</name>
<evidence type="ECO:0000256" key="3">
    <source>
        <dbReference type="SAM" id="MobiDB-lite"/>
    </source>
</evidence>
<feature type="region of interest" description="Disordered" evidence="3">
    <location>
        <begin position="215"/>
        <end position="258"/>
    </location>
</feature>
<feature type="compositionally biased region" description="Basic and acidic residues" evidence="3">
    <location>
        <begin position="70"/>
        <end position="96"/>
    </location>
</feature>
<evidence type="ECO:0000313" key="5">
    <source>
        <dbReference type="EMBL" id="KAF6201402.1"/>
    </source>
</evidence>
<feature type="compositionally biased region" description="Basic and acidic residues" evidence="3">
    <location>
        <begin position="403"/>
        <end position="412"/>
    </location>
</feature>
<dbReference type="InterPro" id="IPR035979">
    <property type="entry name" value="RBD_domain_sf"/>
</dbReference>
<sequence length="580" mass="64102">MNVKIRRYNNMSRGSLGGGRSGLHPGLSRGGLPSGLSGRGGIQTGGGRGALFGLTSQSSGLPLGGGRGQSNDKSRQPAGNSRRDHNGSSDASKDLSDDLENFKPMQEAYNDPVFNSYTGFGPGSSLHKSQHVDGRREGDKLVKLHVANIPNSMSQRAVENIFTLYGDTVSVFISSCSGPTNWGFVEYKKLEEAQNAIVNLDRKPPHNLTVKFAKEKEPRETNPQDINTPFCKVDTSNRGRKTLPLQGGDPRKIQPRANNYNGRNAVESNGYHNGQFSNYNATHQVEVNNIVSEKLTTTSGNGMVVRGGRAYNPPRTPPKPEPKAPDTSITVEKFKNPAHPEEVNPPEVTCPFKQGNCTNCQAISATVCHVCKAWFCSYTCMENDWGKHKLVCRPRTVTFRPDGTIDYHDSQDQKIPPTEQKHDDQVRPIKPERCPGVSPSFEDSKPRDVDRKSEISQRKSLEAEPSNKAEEPQEARQIKRDDKRSNSVVRQIDYTQHPPEPRDDGYVLTQNGVTTNRNAKFEANIQKRDLESQTRSQITDRQIAESVRCDKPLKTASVALPATKKKPLPEPPIPRGTFSK</sequence>
<dbReference type="SMART" id="SM00360">
    <property type="entry name" value="RRM"/>
    <property type="match status" value="1"/>
</dbReference>
<dbReference type="Gene3D" id="6.10.140.2220">
    <property type="match status" value="1"/>
</dbReference>
<evidence type="ECO:0000256" key="2">
    <source>
        <dbReference type="PROSITE-ProRule" id="PRU00176"/>
    </source>
</evidence>
<dbReference type="Proteomes" id="UP000466442">
    <property type="component" value="Unassembled WGS sequence"/>
</dbReference>
<dbReference type="EMBL" id="WIXP02000013">
    <property type="protein sequence ID" value="KAF6201402.1"/>
    <property type="molecule type" value="Genomic_DNA"/>
</dbReference>
<comment type="caution">
    <text evidence="5">The sequence shown here is derived from an EMBL/GenBank/DDBJ whole genome shotgun (WGS) entry which is preliminary data.</text>
</comment>
<dbReference type="SUPFAM" id="SSF54928">
    <property type="entry name" value="RNA-binding domain, RBD"/>
    <property type="match status" value="1"/>
</dbReference>
<dbReference type="OrthoDB" id="6600247at2759"/>
<feature type="region of interest" description="Disordered" evidence="3">
    <location>
        <begin position="1"/>
        <end position="97"/>
    </location>
</feature>
<feature type="compositionally biased region" description="Basic and acidic residues" evidence="3">
    <location>
        <begin position="419"/>
        <end position="433"/>
    </location>
</feature>
<feature type="region of interest" description="Disordered" evidence="3">
    <location>
        <begin position="552"/>
        <end position="580"/>
    </location>
</feature>
<feature type="region of interest" description="Disordered" evidence="3">
    <location>
        <begin position="526"/>
        <end position="545"/>
    </location>
</feature>
<evidence type="ECO:0000259" key="4">
    <source>
        <dbReference type="PROSITE" id="PS50102"/>
    </source>
</evidence>
<feature type="region of interest" description="Disordered" evidence="3">
    <location>
        <begin position="400"/>
        <end position="488"/>
    </location>
</feature>
<evidence type="ECO:0000313" key="6">
    <source>
        <dbReference type="Proteomes" id="UP000466442"/>
    </source>
</evidence>